<comment type="cofactor">
    <cofactor evidence="5">
        <name>Fe(2+)</name>
        <dbReference type="ChEBI" id="CHEBI:29033"/>
    </cofactor>
</comment>
<accession>A0A512M8F0</accession>
<dbReference type="GO" id="GO:0005975">
    <property type="term" value="P:carbohydrate metabolic process"/>
    <property type="evidence" value="ECO:0007669"/>
    <property type="project" value="InterPro"/>
</dbReference>
<dbReference type="NCBIfam" id="NF004076">
    <property type="entry name" value="PRK05581.1-4"/>
    <property type="match status" value="1"/>
</dbReference>
<dbReference type="InterPro" id="IPR000056">
    <property type="entry name" value="Ribul_P_3_epim-like"/>
</dbReference>
<gene>
    <name evidence="10" type="primary">rpe</name>
    <name evidence="10" type="ORF">BGE01nite_23090</name>
</gene>
<evidence type="ECO:0000256" key="9">
    <source>
        <dbReference type="ARBA" id="ARBA00023235"/>
    </source>
</evidence>
<evidence type="ECO:0000256" key="6">
    <source>
        <dbReference type="ARBA" id="ARBA00009541"/>
    </source>
</evidence>
<comment type="similarity">
    <text evidence="6">Belongs to the ribulose-phosphate 3-epimerase family.</text>
</comment>
<dbReference type="PROSITE" id="PS01085">
    <property type="entry name" value="RIBUL_P_3_EPIMER_1"/>
    <property type="match status" value="1"/>
</dbReference>
<evidence type="ECO:0000256" key="2">
    <source>
        <dbReference type="ARBA" id="ARBA00001936"/>
    </source>
</evidence>
<evidence type="ECO:0000256" key="8">
    <source>
        <dbReference type="ARBA" id="ARBA00022723"/>
    </source>
</evidence>
<protein>
    <recommendedName>
        <fullName evidence="7">ribulose-phosphate 3-epimerase</fullName>
        <ecNumber evidence="7">5.1.3.1</ecNumber>
    </recommendedName>
</protein>
<evidence type="ECO:0000256" key="1">
    <source>
        <dbReference type="ARBA" id="ARBA00001782"/>
    </source>
</evidence>
<dbReference type="CDD" id="cd00429">
    <property type="entry name" value="RPE"/>
    <property type="match status" value="1"/>
</dbReference>
<comment type="cofactor">
    <cofactor evidence="2">
        <name>Mn(2+)</name>
        <dbReference type="ChEBI" id="CHEBI:29035"/>
    </cofactor>
</comment>
<dbReference type="GO" id="GO:0004750">
    <property type="term" value="F:D-ribulose-phosphate 3-epimerase activity"/>
    <property type="evidence" value="ECO:0007669"/>
    <property type="project" value="UniProtKB-EC"/>
</dbReference>
<comment type="cofactor">
    <cofactor evidence="4">
        <name>Zn(2+)</name>
        <dbReference type="ChEBI" id="CHEBI:29105"/>
    </cofactor>
</comment>
<dbReference type="Gene3D" id="3.20.20.70">
    <property type="entry name" value="Aldolase class I"/>
    <property type="match status" value="1"/>
</dbReference>
<name>A0A512M8F0_9BACT</name>
<evidence type="ECO:0000256" key="4">
    <source>
        <dbReference type="ARBA" id="ARBA00001947"/>
    </source>
</evidence>
<dbReference type="SUPFAM" id="SSF51366">
    <property type="entry name" value="Ribulose-phoshate binding barrel"/>
    <property type="match status" value="1"/>
</dbReference>
<dbReference type="Pfam" id="PF00834">
    <property type="entry name" value="Ribul_P_3_epim"/>
    <property type="match status" value="1"/>
</dbReference>
<organism evidence="10 11">
    <name type="scientific">Brevifollis gellanilyticus</name>
    <dbReference type="NCBI Taxonomy" id="748831"/>
    <lineage>
        <taxon>Bacteria</taxon>
        <taxon>Pseudomonadati</taxon>
        <taxon>Verrucomicrobiota</taxon>
        <taxon>Verrucomicrobiia</taxon>
        <taxon>Verrucomicrobiales</taxon>
        <taxon>Verrucomicrobiaceae</taxon>
    </lineage>
</organism>
<dbReference type="OrthoDB" id="1645589at2"/>
<keyword evidence="8" id="KW-0479">Metal-binding</keyword>
<evidence type="ECO:0000313" key="11">
    <source>
        <dbReference type="Proteomes" id="UP000321577"/>
    </source>
</evidence>
<keyword evidence="9" id="KW-0413">Isomerase</keyword>
<proteinExistence type="inferred from homology"/>
<dbReference type="EC" id="5.1.3.1" evidence="7"/>
<comment type="cofactor">
    <cofactor evidence="3">
        <name>Co(2+)</name>
        <dbReference type="ChEBI" id="CHEBI:48828"/>
    </cofactor>
</comment>
<dbReference type="InterPro" id="IPR011060">
    <property type="entry name" value="RibuloseP-bd_barrel"/>
</dbReference>
<evidence type="ECO:0000256" key="3">
    <source>
        <dbReference type="ARBA" id="ARBA00001941"/>
    </source>
</evidence>
<dbReference type="GO" id="GO:0005737">
    <property type="term" value="C:cytoplasm"/>
    <property type="evidence" value="ECO:0007669"/>
    <property type="project" value="UniProtKB-ARBA"/>
</dbReference>
<evidence type="ECO:0000256" key="7">
    <source>
        <dbReference type="ARBA" id="ARBA00013188"/>
    </source>
</evidence>
<evidence type="ECO:0000256" key="5">
    <source>
        <dbReference type="ARBA" id="ARBA00001954"/>
    </source>
</evidence>
<comment type="caution">
    <text evidence="10">The sequence shown here is derived from an EMBL/GenBank/DDBJ whole genome shotgun (WGS) entry which is preliminary data.</text>
</comment>
<sequence>MPTVTHETPLILPSLLAADWSKVGSEVARAEEAGAQWLHLDVMDGAFVDNISFGPQMVGVVRKASPTMFLDVHLMIHRPDHYLERFLKAGSDNITIHVEARYDTSVADTLKRIRAAGKQCGLALHPDTPFDAAIPYAHMIDLLLIMTVVPGFGGQPFMEKETMPKLEAARDYRDAHGLKYHLEVDGGIYASTAPIAKRHGANLFVCGTSFFGPSDARTAMTDLTASVA</sequence>
<dbReference type="RefSeq" id="WP_146850600.1">
    <property type="nucleotide sequence ID" value="NZ_BKAG01000014.1"/>
</dbReference>
<dbReference type="PANTHER" id="PTHR11749">
    <property type="entry name" value="RIBULOSE-5-PHOSPHATE-3-EPIMERASE"/>
    <property type="match status" value="1"/>
</dbReference>
<reference evidence="10 11" key="1">
    <citation type="submission" date="2019-07" db="EMBL/GenBank/DDBJ databases">
        <title>Whole genome shotgun sequence of Brevifollis gellanilyticus NBRC 108608.</title>
        <authorList>
            <person name="Hosoyama A."/>
            <person name="Uohara A."/>
            <person name="Ohji S."/>
            <person name="Ichikawa N."/>
        </authorList>
    </citation>
    <scope>NUCLEOTIDE SEQUENCE [LARGE SCALE GENOMIC DNA]</scope>
    <source>
        <strain evidence="10 11">NBRC 108608</strain>
    </source>
</reference>
<dbReference type="EMBL" id="BKAG01000014">
    <property type="protein sequence ID" value="GEP43018.1"/>
    <property type="molecule type" value="Genomic_DNA"/>
</dbReference>
<dbReference type="AlphaFoldDB" id="A0A512M8F0"/>
<dbReference type="InterPro" id="IPR013785">
    <property type="entry name" value="Aldolase_TIM"/>
</dbReference>
<dbReference type="Proteomes" id="UP000321577">
    <property type="component" value="Unassembled WGS sequence"/>
</dbReference>
<dbReference type="GO" id="GO:0046872">
    <property type="term" value="F:metal ion binding"/>
    <property type="evidence" value="ECO:0007669"/>
    <property type="project" value="UniProtKB-KW"/>
</dbReference>
<keyword evidence="11" id="KW-1185">Reference proteome</keyword>
<evidence type="ECO:0000313" key="10">
    <source>
        <dbReference type="EMBL" id="GEP43018.1"/>
    </source>
</evidence>
<comment type="catalytic activity">
    <reaction evidence="1">
        <text>D-ribulose 5-phosphate = D-xylulose 5-phosphate</text>
        <dbReference type="Rhea" id="RHEA:13677"/>
        <dbReference type="ChEBI" id="CHEBI:57737"/>
        <dbReference type="ChEBI" id="CHEBI:58121"/>
        <dbReference type="EC" id="5.1.3.1"/>
    </reaction>
</comment>
<dbReference type="FunFam" id="3.20.20.70:FF:000004">
    <property type="entry name" value="Ribulose-phosphate 3-epimerase"/>
    <property type="match status" value="1"/>
</dbReference>